<name>A0A8S5RYZ6_9CAUD</name>
<dbReference type="EMBL" id="BK032510">
    <property type="protein sequence ID" value="DAF43990.1"/>
    <property type="molecule type" value="Genomic_DNA"/>
</dbReference>
<reference evidence="1" key="1">
    <citation type="journal article" date="2021" name="Proc. Natl. Acad. Sci. U.S.A.">
        <title>A Catalog of Tens of Thousands of Viruses from Human Metagenomes Reveals Hidden Associations with Chronic Diseases.</title>
        <authorList>
            <person name="Tisza M.J."/>
            <person name="Buck C.B."/>
        </authorList>
    </citation>
    <scope>NUCLEOTIDE SEQUENCE</scope>
    <source>
        <strain evidence="1">CtNQV2</strain>
    </source>
</reference>
<accession>A0A8S5RYZ6</accession>
<organism evidence="1">
    <name type="scientific">Myoviridae sp. ctNQV2</name>
    <dbReference type="NCBI Taxonomy" id="2827683"/>
    <lineage>
        <taxon>Viruses</taxon>
        <taxon>Duplodnaviria</taxon>
        <taxon>Heunggongvirae</taxon>
        <taxon>Uroviricota</taxon>
        <taxon>Caudoviricetes</taxon>
    </lineage>
</organism>
<protein>
    <submittedName>
        <fullName evidence="1">Uncharacterized protein</fullName>
    </submittedName>
</protein>
<proteinExistence type="predicted"/>
<evidence type="ECO:0000313" key="1">
    <source>
        <dbReference type="EMBL" id="DAF43990.1"/>
    </source>
</evidence>
<sequence length="111" mass="12796">MDNYINFSEKASKLYKDAEKETVRLILESGLTEVVLSDQCDIAYAQHDNGYSLSEDMVTIVKVGEHSNGEKYIMFKCDCSDSENDEWKYYHEVQDSIAIDIYEAVYQTLTL</sequence>